<keyword evidence="5" id="KW-0963">Cytoplasm</keyword>
<evidence type="ECO:0000256" key="4">
    <source>
        <dbReference type="ARBA" id="ARBA00038303"/>
    </source>
</evidence>
<evidence type="ECO:0000256" key="3">
    <source>
        <dbReference type="ARBA" id="ARBA00022691"/>
    </source>
</evidence>
<keyword evidence="3 5" id="KW-0949">S-adenosyl-L-methionine</keyword>
<dbReference type="Gene3D" id="3.40.1280.10">
    <property type="match status" value="1"/>
</dbReference>
<keyword evidence="5" id="KW-0698">rRNA processing</keyword>
<dbReference type="EMBL" id="JBHSJF010000008">
    <property type="protein sequence ID" value="MFC5069807.1"/>
    <property type="molecule type" value="Genomic_DNA"/>
</dbReference>
<keyword evidence="1 5" id="KW-0489">Methyltransferase</keyword>
<name>A0ABV9Z7W2_9HYPH</name>
<accession>A0ABV9Z7W2</accession>
<dbReference type="HAMAP" id="MF_00658">
    <property type="entry name" value="23SrRNA_methyltr_H"/>
    <property type="match status" value="1"/>
</dbReference>
<dbReference type="PIRSF" id="PIRSF004505">
    <property type="entry name" value="MT_bac"/>
    <property type="match status" value="1"/>
</dbReference>
<feature type="binding site" evidence="5">
    <location>
        <begin position="127"/>
        <end position="132"/>
    </location>
    <ligand>
        <name>S-adenosyl-L-methionine</name>
        <dbReference type="ChEBI" id="CHEBI:59789"/>
    </ligand>
</feature>
<protein>
    <recommendedName>
        <fullName evidence="5">Ribosomal RNA large subunit methyltransferase H</fullName>
        <ecNumber evidence="5">2.1.1.177</ecNumber>
    </recommendedName>
    <alternativeName>
        <fullName evidence="5">23S rRNA (pseudouridine1915-N3)-methyltransferase</fullName>
    </alternativeName>
    <alternativeName>
        <fullName evidence="5">23S rRNA m3Psi1915 methyltransferase</fullName>
    </alternativeName>
    <alternativeName>
        <fullName evidence="5">rRNA (pseudouridine-N3-)-methyltransferase RlmH</fullName>
    </alternativeName>
</protein>
<comment type="subunit">
    <text evidence="5">Homodimer.</text>
</comment>
<organism evidence="6 7">
    <name type="scientific">Flaviflagellibacter deserti</name>
    <dbReference type="NCBI Taxonomy" id="2267266"/>
    <lineage>
        <taxon>Bacteria</taxon>
        <taxon>Pseudomonadati</taxon>
        <taxon>Pseudomonadota</taxon>
        <taxon>Alphaproteobacteria</taxon>
        <taxon>Hyphomicrobiales</taxon>
        <taxon>Flaviflagellibacter</taxon>
    </lineage>
</organism>
<gene>
    <name evidence="5 6" type="primary">rlmH</name>
    <name evidence="6" type="ORF">ACFPFW_17470</name>
</gene>
<evidence type="ECO:0000256" key="2">
    <source>
        <dbReference type="ARBA" id="ARBA00022679"/>
    </source>
</evidence>
<sequence length="160" mass="17710">MRIVVAAVGRMKDGPERELAARYLERAEQAGRAISLGPFDIREIPESRSRRPEDRKRDEAQAILALLDSSSPLIVLDERGKSPSSTEFSARIGRWRDEGASALQFAIGGADGLDETVRARAAMVLSFGGLTMPHQLVRVLLAEQLYRTTTILSGHPYHRE</sequence>
<dbReference type="SUPFAM" id="SSF75217">
    <property type="entry name" value="alpha/beta knot"/>
    <property type="match status" value="1"/>
</dbReference>
<dbReference type="CDD" id="cd18081">
    <property type="entry name" value="RlmH-like"/>
    <property type="match status" value="1"/>
</dbReference>
<feature type="binding site" evidence="5">
    <location>
        <position position="76"/>
    </location>
    <ligand>
        <name>S-adenosyl-L-methionine</name>
        <dbReference type="ChEBI" id="CHEBI:59789"/>
    </ligand>
</feature>
<keyword evidence="7" id="KW-1185">Reference proteome</keyword>
<comment type="similarity">
    <text evidence="4 5">Belongs to the RNA methyltransferase RlmH family.</text>
</comment>
<dbReference type="Proteomes" id="UP001595796">
    <property type="component" value="Unassembled WGS sequence"/>
</dbReference>
<dbReference type="PANTHER" id="PTHR33603">
    <property type="entry name" value="METHYLTRANSFERASE"/>
    <property type="match status" value="1"/>
</dbReference>
<dbReference type="InterPro" id="IPR029028">
    <property type="entry name" value="Alpha/beta_knot_MTases"/>
</dbReference>
<evidence type="ECO:0000256" key="5">
    <source>
        <dbReference type="HAMAP-Rule" id="MF_00658"/>
    </source>
</evidence>
<dbReference type="Pfam" id="PF02590">
    <property type="entry name" value="SPOUT_MTase"/>
    <property type="match status" value="1"/>
</dbReference>
<keyword evidence="2 5" id="KW-0808">Transferase</keyword>
<proteinExistence type="inferred from homology"/>
<dbReference type="EC" id="2.1.1.177" evidence="5"/>
<dbReference type="RefSeq" id="WP_114957868.1">
    <property type="nucleotide sequence ID" value="NZ_JBHSJF010000008.1"/>
</dbReference>
<evidence type="ECO:0000313" key="7">
    <source>
        <dbReference type="Proteomes" id="UP001595796"/>
    </source>
</evidence>
<feature type="binding site" evidence="5">
    <location>
        <position position="108"/>
    </location>
    <ligand>
        <name>S-adenosyl-L-methionine</name>
        <dbReference type="ChEBI" id="CHEBI:59789"/>
    </ligand>
</feature>
<comment type="caution">
    <text evidence="6">The sequence shown here is derived from an EMBL/GenBank/DDBJ whole genome shotgun (WGS) entry which is preliminary data.</text>
</comment>
<comment type="catalytic activity">
    <reaction evidence="5">
        <text>pseudouridine(1915) in 23S rRNA + S-adenosyl-L-methionine = N(3)-methylpseudouridine(1915) in 23S rRNA + S-adenosyl-L-homocysteine + H(+)</text>
        <dbReference type="Rhea" id="RHEA:42752"/>
        <dbReference type="Rhea" id="RHEA-COMP:10221"/>
        <dbReference type="Rhea" id="RHEA-COMP:10222"/>
        <dbReference type="ChEBI" id="CHEBI:15378"/>
        <dbReference type="ChEBI" id="CHEBI:57856"/>
        <dbReference type="ChEBI" id="CHEBI:59789"/>
        <dbReference type="ChEBI" id="CHEBI:65314"/>
        <dbReference type="ChEBI" id="CHEBI:74486"/>
        <dbReference type="EC" id="2.1.1.177"/>
    </reaction>
</comment>
<evidence type="ECO:0000256" key="1">
    <source>
        <dbReference type="ARBA" id="ARBA00022603"/>
    </source>
</evidence>
<dbReference type="PANTHER" id="PTHR33603:SF1">
    <property type="entry name" value="RIBOSOMAL RNA LARGE SUBUNIT METHYLTRANSFERASE H"/>
    <property type="match status" value="1"/>
</dbReference>
<dbReference type="NCBIfam" id="NF000991">
    <property type="entry name" value="PRK00103.2-5"/>
    <property type="match status" value="1"/>
</dbReference>
<dbReference type="InterPro" id="IPR029026">
    <property type="entry name" value="tRNA_m1G_MTases_N"/>
</dbReference>
<reference evidence="7" key="1">
    <citation type="journal article" date="2019" name="Int. J. Syst. Evol. Microbiol.">
        <title>The Global Catalogue of Microorganisms (GCM) 10K type strain sequencing project: providing services to taxonomists for standard genome sequencing and annotation.</title>
        <authorList>
            <consortium name="The Broad Institute Genomics Platform"/>
            <consortium name="The Broad Institute Genome Sequencing Center for Infectious Disease"/>
            <person name="Wu L."/>
            <person name="Ma J."/>
        </authorList>
    </citation>
    <scope>NUCLEOTIDE SEQUENCE [LARGE SCALE GENOMIC DNA]</scope>
    <source>
        <strain evidence="7">CGMCC 1.16444</strain>
    </source>
</reference>
<comment type="subcellular location">
    <subcellularLocation>
        <location evidence="5">Cytoplasm</location>
    </subcellularLocation>
</comment>
<comment type="function">
    <text evidence="5">Specifically methylates the pseudouridine at position 1915 (m3Psi1915) in 23S rRNA.</text>
</comment>
<dbReference type="NCBIfam" id="NF000989">
    <property type="entry name" value="PRK00103.2-3"/>
    <property type="match status" value="1"/>
</dbReference>
<evidence type="ECO:0000313" key="6">
    <source>
        <dbReference type="EMBL" id="MFC5069807.1"/>
    </source>
</evidence>
<dbReference type="InterPro" id="IPR003742">
    <property type="entry name" value="RlmH-like"/>
</dbReference>